<gene>
    <name evidence="5" type="ORF">N8I77_002146</name>
</gene>
<sequence length="455" mass="49819">MPDINPADLSSRPAVSLTTPTLSNKTITVSTPSTAAKPIKTSQIIPARIDLEPIYAALKSAIGNEQWATYKEATTQFFIGRLNQTEYSDRIDPIISSQHGDKEHLHNQLLAALYANVTREMPDQGLAPWVSANDKPAIGTGTKPVSGDATERRLKGQVMQLPSRDRRRIKDLQQNDFDPFESLAGVFAEHSIRTKRPRLAEESVASSGLNMNREQDIKKRYLNPLGLESGEFPDGNYTDSRMLPYCYEAGLESAAPDAAQLVSAATESFIKEVLTSVFSRTRSNGPGDSGSAGFGSTSSWIQTHRYKRQLSREEDAVMRGEVARDKCGLLPVESKAAGERGPLGIADLHLALDIADCGLSQFPIMARSLLNGYRDGELENMNDHYYLDGRTQMTSNGVDGDIAMIRAQEDKKQQLPNGVPHDDPMEIDDEYFWAGANDEDLEGLDAVLDSIGASG</sequence>
<dbReference type="PANTHER" id="PTHR21277:SF5">
    <property type="entry name" value="TRANSCRIPTIONAL ADAPTER 1"/>
    <property type="match status" value="1"/>
</dbReference>
<dbReference type="Proteomes" id="UP001265746">
    <property type="component" value="Unassembled WGS sequence"/>
</dbReference>
<evidence type="ECO:0000256" key="2">
    <source>
        <dbReference type="ARBA" id="ARBA00023015"/>
    </source>
</evidence>
<dbReference type="GO" id="GO:0006357">
    <property type="term" value="P:regulation of transcription by RNA polymerase II"/>
    <property type="evidence" value="ECO:0007669"/>
    <property type="project" value="TreeGrafter"/>
</dbReference>
<name>A0AAD9SSC4_PHOAM</name>
<evidence type="ECO:0000256" key="4">
    <source>
        <dbReference type="ARBA" id="ARBA00023242"/>
    </source>
</evidence>
<dbReference type="InterPro" id="IPR024738">
    <property type="entry name" value="Hfi1/Tada1"/>
</dbReference>
<evidence type="ECO:0000313" key="5">
    <source>
        <dbReference type="EMBL" id="KAK2615386.1"/>
    </source>
</evidence>
<proteinExistence type="predicted"/>
<keyword evidence="3" id="KW-0804">Transcription</keyword>
<dbReference type="Pfam" id="PF12767">
    <property type="entry name" value="SAGA-Tad1"/>
    <property type="match status" value="1"/>
</dbReference>
<keyword evidence="2" id="KW-0805">Transcription regulation</keyword>
<dbReference type="GO" id="GO:0000124">
    <property type="term" value="C:SAGA complex"/>
    <property type="evidence" value="ECO:0007669"/>
    <property type="project" value="TreeGrafter"/>
</dbReference>
<organism evidence="5 6">
    <name type="scientific">Phomopsis amygdali</name>
    <name type="common">Fusicoccum amygdali</name>
    <dbReference type="NCBI Taxonomy" id="1214568"/>
    <lineage>
        <taxon>Eukaryota</taxon>
        <taxon>Fungi</taxon>
        <taxon>Dikarya</taxon>
        <taxon>Ascomycota</taxon>
        <taxon>Pezizomycotina</taxon>
        <taxon>Sordariomycetes</taxon>
        <taxon>Sordariomycetidae</taxon>
        <taxon>Diaporthales</taxon>
        <taxon>Diaporthaceae</taxon>
        <taxon>Diaporthe</taxon>
    </lineage>
</organism>
<protein>
    <recommendedName>
        <fullName evidence="7">Transcriptional coactivator HFI1/ADA1</fullName>
    </recommendedName>
</protein>
<reference evidence="5" key="1">
    <citation type="submission" date="2023-06" db="EMBL/GenBank/DDBJ databases">
        <authorList>
            <person name="Noh H."/>
        </authorList>
    </citation>
    <scope>NUCLEOTIDE SEQUENCE</scope>
    <source>
        <strain evidence="5">DUCC20226</strain>
    </source>
</reference>
<evidence type="ECO:0000256" key="1">
    <source>
        <dbReference type="ARBA" id="ARBA00004123"/>
    </source>
</evidence>
<dbReference type="GO" id="GO:0005634">
    <property type="term" value="C:nucleus"/>
    <property type="evidence" value="ECO:0007669"/>
    <property type="project" value="UniProtKB-SubCell"/>
</dbReference>
<accession>A0AAD9SSC4</accession>
<comment type="caution">
    <text evidence="5">The sequence shown here is derived from an EMBL/GenBank/DDBJ whole genome shotgun (WGS) entry which is preliminary data.</text>
</comment>
<dbReference type="AlphaFoldDB" id="A0AAD9SSC4"/>
<keyword evidence="4" id="KW-0539">Nucleus</keyword>
<dbReference type="EMBL" id="JAUJFL010000001">
    <property type="protein sequence ID" value="KAK2615386.1"/>
    <property type="molecule type" value="Genomic_DNA"/>
</dbReference>
<comment type="subcellular location">
    <subcellularLocation>
        <location evidence="1">Nucleus</location>
    </subcellularLocation>
</comment>
<keyword evidence="6" id="KW-1185">Reference proteome</keyword>
<dbReference type="PANTHER" id="PTHR21277">
    <property type="entry name" value="TRANSCRIPTIONAL ADAPTER 1"/>
    <property type="match status" value="1"/>
</dbReference>
<evidence type="ECO:0000313" key="6">
    <source>
        <dbReference type="Proteomes" id="UP001265746"/>
    </source>
</evidence>
<evidence type="ECO:0008006" key="7">
    <source>
        <dbReference type="Google" id="ProtNLM"/>
    </source>
</evidence>
<evidence type="ECO:0000256" key="3">
    <source>
        <dbReference type="ARBA" id="ARBA00023163"/>
    </source>
</evidence>
<dbReference type="GO" id="GO:0003713">
    <property type="term" value="F:transcription coactivator activity"/>
    <property type="evidence" value="ECO:0007669"/>
    <property type="project" value="TreeGrafter"/>
</dbReference>